<dbReference type="AlphaFoldDB" id="A0AAW9QUJ8"/>
<dbReference type="InterPro" id="IPR003961">
    <property type="entry name" value="FN3_dom"/>
</dbReference>
<dbReference type="SUPFAM" id="SSF50494">
    <property type="entry name" value="Trypsin-like serine proteases"/>
    <property type="match status" value="1"/>
</dbReference>
<evidence type="ECO:0000313" key="3">
    <source>
        <dbReference type="EMBL" id="MEJ1248547.1"/>
    </source>
</evidence>
<dbReference type="Gene3D" id="2.60.120.260">
    <property type="entry name" value="Galactose-binding domain-like"/>
    <property type="match status" value="1"/>
</dbReference>
<reference evidence="3 4" key="1">
    <citation type="journal article" date="2016" name="Antonie Van Leeuwenhoek">
        <title>Denitratimonas tolerans gen. nov., sp. nov., a denitrifying bacterium isolated from a bioreactor for tannery wastewater treatment.</title>
        <authorList>
            <person name="Han S.I."/>
            <person name="Kim J.O."/>
            <person name="Lee Y.R."/>
            <person name="Ekpeghere K.I."/>
            <person name="Koh S.C."/>
            <person name="Whang K.S."/>
        </authorList>
    </citation>
    <scope>NUCLEOTIDE SEQUENCE [LARGE SCALE GENOMIC DNA]</scope>
    <source>
        <strain evidence="3 4">KACC 17565</strain>
    </source>
</reference>
<evidence type="ECO:0000313" key="4">
    <source>
        <dbReference type="Proteomes" id="UP001364472"/>
    </source>
</evidence>
<organism evidence="3 4">
    <name type="scientific">Denitratimonas tolerans</name>
    <dbReference type="NCBI Taxonomy" id="1338420"/>
    <lineage>
        <taxon>Bacteria</taxon>
        <taxon>Pseudomonadati</taxon>
        <taxon>Pseudomonadota</taxon>
        <taxon>Gammaproteobacteria</taxon>
        <taxon>Lysobacterales</taxon>
        <taxon>Lysobacteraceae</taxon>
        <taxon>Denitratimonas</taxon>
    </lineage>
</organism>
<dbReference type="InterPro" id="IPR013783">
    <property type="entry name" value="Ig-like_fold"/>
</dbReference>
<sequence>MKLLARLFFALAAVGLLAAFAHAQTDASAPDAPILLELGKVPASSFPALDLEALADEDLRRDADSGLPRRFAVARGIDVSTQASGLWAQADSGDWVWQYKVRGSGAVHLNFGFDQVRLPEGARLDIFGAKGATALGPYTAADIPPHGQLWTAVLDGEDATIQLRVPATGRNQAHLRLTRVGQGYRGFGHFSKVCKSGSCNTDVACLASNDPWNRPRRSVGAYTVGGTDTCTGSLLNNTANDRRMLFATATHCGVGSNSAAQSMVVYWNYESPTCRVPGSAASGTPIARPTTTSQGLAFVAATDSPWGSGTASSRSDFTLIELVTPPVGNSFNLHWAGWDRRPPPTTCGAPADPASTAGLCASIHHPGVDEKRITFVEVNMPLSGISGAQNTHWRANWDPTPPRLANISPMPPVLPPSVTEPGSSGSPLYNAQQRLVGVLSGGASYCNAPAGSLNDDYGGLFAAWEGIGTPTTRARDHLDPLGLAPDFIDGIDNCNPPPAPTGVTAVATAPNQITLSWNAAAGADRYRVLRTLGTCPGTGYVEIGEVTGTGFVDGNVSGGSAYSYRVIAWNDAEECPSVQSSCASATATGTCALPPDFAGLSSATSAGSASQCGINLAWTAATSSCGAASDIRYNVYRSTAPGFTPDVGNLLASCLTGTALSDVDEVGSGVTQHYIVRAEDLAAQPAAGQCGGLEDTNLVIRSAAAFGPDVTSFSDDVESGSAQWTITGSGSVGSNFAIVTTDAHSPTHSWFVPDPSGLSDRQLAMAQPIALPASSSAVLSFAHRYATEANYDGAVLEYSLDNGTTWIDILAGSGTVPANGSRFLANGYTTTISTSYGSAIGGRAAWAGNSSGFIVSRVDLADFGGQSVRFRFRFASDQSVGSTGWWIDDVGIVQGTSCAAGLPATIFADGFELP</sequence>
<name>A0AAW9QUJ8_9GAMM</name>
<feature type="signal peptide" evidence="1">
    <location>
        <begin position="1"/>
        <end position="23"/>
    </location>
</feature>
<protein>
    <recommendedName>
        <fullName evidence="2">Fibronectin type-III domain-containing protein</fullName>
    </recommendedName>
</protein>
<dbReference type="CDD" id="cd00063">
    <property type="entry name" value="FN3"/>
    <property type="match status" value="1"/>
</dbReference>
<comment type="caution">
    <text evidence="3">The sequence shown here is derived from an EMBL/GenBank/DDBJ whole genome shotgun (WGS) entry which is preliminary data.</text>
</comment>
<dbReference type="EMBL" id="JBBDHC010000002">
    <property type="protein sequence ID" value="MEJ1248547.1"/>
    <property type="molecule type" value="Genomic_DNA"/>
</dbReference>
<evidence type="ECO:0000256" key="1">
    <source>
        <dbReference type="SAM" id="SignalP"/>
    </source>
</evidence>
<feature type="domain" description="Fibronectin type-III" evidence="2">
    <location>
        <begin position="499"/>
        <end position="589"/>
    </location>
</feature>
<dbReference type="Pfam" id="PF20773">
    <property type="entry name" value="InhA-like_MAM"/>
    <property type="match status" value="1"/>
</dbReference>
<evidence type="ECO:0000259" key="2">
    <source>
        <dbReference type="PROSITE" id="PS50853"/>
    </source>
</evidence>
<gene>
    <name evidence="3" type="ORF">WB794_02480</name>
</gene>
<dbReference type="PROSITE" id="PS50853">
    <property type="entry name" value="FN3"/>
    <property type="match status" value="1"/>
</dbReference>
<dbReference type="Gene3D" id="2.60.40.10">
    <property type="entry name" value="Immunoglobulins"/>
    <property type="match status" value="1"/>
</dbReference>
<proteinExistence type="predicted"/>
<dbReference type="RefSeq" id="WP_337334259.1">
    <property type="nucleotide sequence ID" value="NZ_JBBDHC010000002.1"/>
</dbReference>
<accession>A0AAW9QUJ8</accession>
<keyword evidence="1" id="KW-0732">Signal</keyword>
<dbReference type="InterPro" id="IPR043504">
    <property type="entry name" value="Peptidase_S1_PA_chymotrypsin"/>
</dbReference>
<dbReference type="Proteomes" id="UP001364472">
    <property type="component" value="Unassembled WGS sequence"/>
</dbReference>
<dbReference type="InterPro" id="IPR009003">
    <property type="entry name" value="Peptidase_S1_PA"/>
</dbReference>
<dbReference type="SMART" id="SM00060">
    <property type="entry name" value="FN3"/>
    <property type="match status" value="1"/>
</dbReference>
<feature type="chain" id="PRO_5043522003" description="Fibronectin type-III domain-containing protein" evidence="1">
    <location>
        <begin position="24"/>
        <end position="914"/>
    </location>
</feature>
<dbReference type="InterPro" id="IPR036116">
    <property type="entry name" value="FN3_sf"/>
</dbReference>
<dbReference type="SUPFAM" id="SSF49265">
    <property type="entry name" value="Fibronectin type III"/>
    <property type="match status" value="1"/>
</dbReference>
<keyword evidence="4" id="KW-1185">Reference proteome</keyword>
<dbReference type="Gene3D" id="2.40.10.10">
    <property type="entry name" value="Trypsin-like serine proteases"/>
    <property type="match status" value="2"/>
</dbReference>